<keyword evidence="7 8" id="KW-0802">TPR repeat</keyword>
<feature type="repeat" description="TPR" evidence="8">
    <location>
        <begin position="184"/>
        <end position="217"/>
    </location>
</feature>
<dbReference type="EC" id="2.4.1.255" evidence="3"/>
<evidence type="ECO:0000259" key="11">
    <source>
        <dbReference type="Pfam" id="PF16261"/>
    </source>
</evidence>
<evidence type="ECO:0000256" key="6">
    <source>
        <dbReference type="ARBA" id="ARBA00022737"/>
    </source>
</evidence>
<dbReference type="Pfam" id="PF13424">
    <property type="entry name" value="TPR_12"/>
    <property type="match status" value="1"/>
</dbReference>
<evidence type="ECO:0000256" key="3">
    <source>
        <dbReference type="ARBA" id="ARBA00011970"/>
    </source>
</evidence>
<organism evidence="12">
    <name type="scientific">Leptolyngbya sp. NK1-12</name>
    <dbReference type="NCBI Taxonomy" id="2547451"/>
    <lineage>
        <taxon>Bacteria</taxon>
        <taxon>Bacillati</taxon>
        <taxon>Cyanobacteriota</taxon>
        <taxon>Cyanophyceae</taxon>
        <taxon>Leptolyngbyales</taxon>
        <taxon>Leptolyngbyaceae</taxon>
        <taxon>Leptolyngbya group</taxon>
        <taxon>Leptolyngbya</taxon>
    </lineage>
</organism>
<dbReference type="GO" id="GO:0006493">
    <property type="term" value="P:protein O-linked glycosylation"/>
    <property type="evidence" value="ECO:0007669"/>
    <property type="project" value="InterPro"/>
</dbReference>
<sequence>MTKQPRGSSRSGPSVAQQLQQIAQLGQTGNLTKAATQCQKFLQRYPDQAEAWHLLSLICLQRGQVESALSHIQRAIDLDPNRAEFHSHAGVVQCSLGNLAAGIACYQRALSLQPSSHTRFNLGLAFQKLGQLEAAEQTYRTLVADQPNYSAAYQQLGNIQQQRQQFLSAIHYYQQALQHQPQVAATWCNLAVAFQTMGDISQAQTAFQRALQLKPDYIEALNGLGAIYEKQELATQAIQHYQQALALQPDYIPALTNLGNIQLRLEQFPEAAATYRQILQLQPNHLQVLDQSLKLMLATGDWTNLADSFARLQQGFQTQSRSDLTAPLSPLNSLFLPFSASEQQAIAQDYAAAIERRMAGLQQQLAAAGRDTNQSDQRRISQTSRIRLGYVSGDLRYHAVGQLILRLFELHDRQQFEVFAYSLGPDDQSRERQTLMQSCNCFRDVQGQTPVEIARLVMQDQIDILIDLAGYTNYACPELFALRPAPLQVNYLGYPGTLGSRYMDYIITDAVITPPELATTLTEARLYLPHTYQINCYPYPDSDPTIFSNLPKQQHGLPTDAFVFCCFNKSQKIEPTIFAVWMRILQQVPQSVLWLLSDRPATEQNLRTQAATHGIDPTRLIFAPRVTKAAHLQRHVHADLFLDTLYYNAHVTASDALWAGTPLITVLGNTFAARVAASLLTAAGLPELITANLSEYEQLALHLATHPTELELLKQRLLQDRPASPLFDTAQTVQHLEAGYQMIWQRYQAGLPAESLSVLLEAGARSQKSGFPERQPTGVRSQEPEVRSQKSVFKTYSPTSLVRRDSRAATSLNLSSETITCTADTGFLSWLSQANGSLLITTYQAGRVLLVGWNGQQVTLLARQFTKPMGVAVAGNRLALSTQHELMMFANARPLAYSYLEDQPGRYDALYLPRTSYFTGDLHTHDLAFDTDGLWLVNTRFSCLASLSLDFSFVPRWYPPFISEIAPEDRCHLNGLAMVAGRPKYVTALGESDKVGGWRATKATGGIVIDVETDEIVLRGLSMPHSPRWYQERLWLLNSGTGELWRVDPATWEPEVVCALPGFGRGLALVGDYALVGLSQMREHHIFGELPLQTRFEHLICGVAVVDLQKGAPIGWLEFPTGCRELYDLKFLPGILRPNLLNGQNDAIRAAFTAPELAYWLRPSALIAEQ</sequence>
<feature type="repeat" description="TPR" evidence="8">
    <location>
        <begin position="49"/>
        <end position="82"/>
    </location>
</feature>
<accession>A0AA96WNU0</accession>
<dbReference type="RefSeq" id="WP_316432280.1">
    <property type="nucleotide sequence ID" value="NZ_CP053586.1"/>
</dbReference>
<dbReference type="Gene3D" id="3.40.50.2000">
    <property type="entry name" value="Glycogen Phosphorylase B"/>
    <property type="match status" value="1"/>
</dbReference>
<evidence type="ECO:0000256" key="5">
    <source>
        <dbReference type="ARBA" id="ARBA00022679"/>
    </source>
</evidence>
<keyword evidence="4" id="KW-0328">Glycosyltransferase</keyword>
<dbReference type="PROSITE" id="PS50293">
    <property type="entry name" value="TPR_REGION"/>
    <property type="match status" value="1"/>
</dbReference>
<feature type="repeat" description="TPR" evidence="8">
    <location>
        <begin position="150"/>
        <end position="183"/>
    </location>
</feature>
<keyword evidence="6" id="KW-0677">Repeat</keyword>
<dbReference type="SMART" id="SM00028">
    <property type="entry name" value="TPR"/>
    <property type="match status" value="7"/>
</dbReference>
<keyword evidence="5" id="KW-0808">Transferase</keyword>
<feature type="domain" description="Conserved hypothetical protein CHP03032" evidence="11">
    <location>
        <begin position="827"/>
        <end position="1141"/>
    </location>
</feature>
<dbReference type="InterPro" id="IPR011990">
    <property type="entry name" value="TPR-like_helical_dom_sf"/>
</dbReference>
<feature type="repeat" description="TPR" evidence="8">
    <location>
        <begin position="116"/>
        <end position="149"/>
    </location>
</feature>
<dbReference type="Gene3D" id="3.40.50.11380">
    <property type="match status" value="1"/>
</dbReference>
<gene>
    <name evidence="12" type="ORF">HJG54_26860</name>
</gene>
<dbReference type="PROSITE" id="PS50005">
    <property type="entry name" value="TPR"/>
    <property type="match status" value="6"/>
</dbReference>
<name>A0AA96WNU0_9CYAN</name>
<evidence type="ECO:0000256" key="7">
    <source>
        <dbReference type="ARBA" id="ARBA00022803"/>
    </source>
</evidence>
<dbReference type="PANTHER" id="PTHR44366:SF1">
    <property type="entry name" value="UDP-N-ACETYLGLUCOSAMINE--PEPTIDE N-ACETYLGLUCOSAMINYLTRANSFERASE 110 KDA SUBUNIT"/>
    <property type="match status" value="1"/>
</dbReference>
<feature type="repeat" description="TPR" evidence="8">
    <location>
        <begin position="218"/>
        <end position="251"/>
    </location>
</feature>
<feature type="region of interest" description="Disordered" evidence="9">
    <location>
        <begin position="767"/>
        <end position="789"/>
    </location>
</feature>
<evidence type="ECO:0000256" key="2">
    <source>
        <dbReference type="ARBA" id="ARBA00005386"/>
    </source>
</evidence>
<protein>
    <recommendedName>
        <fullName evidence="3">protein O-GlcNAc transferase</fullName>
        <ecNumber evidence="3">2.4.1.255</ecNumber>
    </recommendedName>
</protein>
<dbReference type="GO" id="GO:0097363">
    <property type="term" value="F:protein O-acetylglucosaminyltransferase activity"/>
    <property type="evidence" value="ECO:0007669"/>
    <property type="project" value="UniProtKB-EC"/>
</dbReference>
<comment type="similarity">
    <text evidence="2">Belongs to the glycosyltransferase 41 family. O-GlcNAc transferase subfamily.</text>
</comment>
<dbReference type="Pfam" id="PF16261">
    <property type="entry name" value="DUF4915"/>
    <property type="match status" value="1"/>
</dbReference>
<dbReference type="PANTHER" id="PTHR44366">
    <property type="entry name" value="UDP-N-ACETYLGLUCOSAMINE--PEPTIDE N-ACETYLGLUCOSAMINYLTRANSFERASE 110 KDA SUBUNIT"/>
    <property type="match status" value="1"/>
</dbReference>
<evidence type="ECO:0000256" key="1">
    <source>
        <dbReference type="ARBA" id="ARBA00004922"/>
    </source>
</evidence>
<dbReference type="EMBL" id="CP053586">
    <property type="protein sequence ID" value="WNZ26091.1"/>
    <property type="molecule type" value="Genomic_DNA"/>
</dbReference>
<evidence type="ECO:0000256" key="9">
    <source>
        <dbReference type="SAM" id="MobiDB-lite"/>
    </source>
</evidence>
<dbReference type="Pfam" id="PF13844">
    <property type="entry name" value="Glyco_transf_41"/>
    <property type="match status" value="2"/>
</dbReference>
<dbReference type="Pfam" id="PF13432">
    <property type="entry name" value="TPR_16"/>
    <property type="match status" value="2"/>
</dbReference>
<dbReference type="SUPFAM" id="SSF48452">
    <property type="entry name" value="TPR-like"/>
    <property type="match status" value="3"/>
</dbReference>
<evidence type="ECO:0000313" key="12">
    <source>
        <dbReference type="EMBL" id="WNZ26091.1"/>
    </source>
</evidence>
<reference evidence="12" key="1">
    <citation type="submission" date="2020-05" db="EMBL/GenBank/DDBJ databases">
        <authorList>
            <person name="Zhu T."/>
            <person name="Keshari N."/>
            <person name="Lu X."/>
        </authorList>
    </citation>
    <scope>NUCLEOTIDE SEQUENCE</scope>
    <source>
        <strain evidence="12">NK1-12</strain>
    </source>
</reference>
<feature type="domain" description="O-GlcNAc transferase C-terminal" evidence="10">
    <location>
        <begin position="301"/>
        <end position="534"/>
    </location>
</feature>
<evidence type="ECO:0000256" key="4">
    <source>
        <dbReference type="ARBA" id="ARBA00022676"/>
    </source>
</evidence>
<evidence type="ECO:0000259" key="10">
    <source>
        <dbReference type="Pfam" id="PF13844"/>
    </source>
</evidence>
<dbReference type="SUPFAM" id="SSF53756">
    <property type="entry name" value="UDP-Glycosyltransferase/glycogen phosphorylase"/>
    <property type="match status" value="1"/>
</dbReference>
<proteinExistence type="inferred from homology"/>
<dbReference type="AlphaFoldDB" id="A0AA96WNU0"/>
<feature type="repeat" description="TPR" evidence="8">
    <location>
        <begin position="252"/>
        <end position="285"/>
    </location>
</feature>
<dbReference type="SUPFAM" id="SSF63825">
    <property type="entry name" value="YWTD domain"/>
    <property type="match status" value="1"/>
</dbReference>
<comment type="pathway">
    <text evidence="1">Protein modification; protein glycosylation.</text>
</comment>
<dbReference type="InterPro" id="IPR029489">
    <property type="entry name" value="OGT/SEC/SPY_C"/>
</dbReference>
<feature type="domain" description="O-GlcNAc transferase C-terminal" evidence="10">
    <location>
        <begin position="552"/>
        <end position="735"/>
    </location>
</feature>
<dbReference type="InterPro" id="IPR019734">
    <property type="entry name" value="TPR_rpt"/>
</dbReference>
<dbReference type="InterPro" id="IPR017481">
    <property type="entry name" value="CHP03032"/>
</dbReference>
<dbReference type="Gene3D" id="1.25.40.10">
    <property type="entry name" value="Tetratricopeptide repeat domain"/>
    <property type="match status" value="3"/>
</dbReference>
<dbReference type="Pfam" id="PF00515">
    <property type="entry name" value="TPR_1"/>
    <property type="match status" value="1"/>
</dbReference>
<dbReference type="InterPro" id="IPR037919">
    <property type="entry name" value="OGT"/>
</dbReference>
<evidence type="ECO:0000256" key="8">
    <source>
        <dbReference type="PROSITE-ProRule" id="PRU00339"/>
    </source>
</evidence>
<dbReference type="NCBIfam" id="TIGR03032">
    <property type="entry name" value="TIGR03032 family protein"/>
    <property type="match status" value="1"/>
</dbReference>